<keyword evidence="1 7" id="KW-0813">Transport</keyword>
<evidence type="ECO:0000256" key="3">
    <source>
        <dbReference type="ARBA" id="ARBA00022927"/>
    </source>
</evidence>
<dbReference type="GO" id="GO:0017056">
    <property type="term" value="F:structural constituent of nuclear pore"/>
    <property type="evidence" value="ECO:0007669"/>
    <property type="project" value="UniProtKB-UniRule"/>
</dbReference>
<keyword evidence="7" id="KW-0472">Membrane</keyword>
<dbReference type="Pfam" id="PF04121">
    <property type="entry name" value="Nup84_Nup100"/>
    <property type="match status" value="2"/>
</dbReference>
<evidence type="ECO:0000256" key="1">
    <source>
        <dbReference type="ARBA" id="ARBA00022448"/>
    </source>
</evidence>
<dbReference type="AlphaFoldDB" id="A0A395IV34"/>
<dbReference type="PANTHER" id="PTHR13003:SF2">
    <property type="entry name" value="NUCLEAR PORE COMPLEX PROTEIN NUP107"/>
    <property type="match status" value="1"/>
</dbReference>
<comment type="subcellular location">
    <subcellularLocation>
        <location evidence="7">Nucleus</location>
        <location evidence="7">Nuclear pore complex</location>
    </subcellularLocation>
    <subcellularLocation>
        <location evidence="7">Nucleus membrane</location>
    </subcellularLocation>
</comment>
<comment type="subunit">
    <text evidence="7">Part of the nuclear pore complex (NPC).</text>
</comment>
<feature type="compositionally biased region" description="Basic residues" evidence="8">
    <location>
        <begin position="801"/>
        <end position="815"/>
    </location>
</feature>
<comment type="caution">
    <text evidence="9">The sequence shown here is derived from an EMBL/GenBank/DDBJ whole genome shotgun (WGS) entry which is preliminary data.</text>
</comment>
<gene>
    <name evidence="9" type="ORF">DID88_003529</name>
</gene>
<dbReference type="Gene3D" id="1.20.190.50">
    <property type="match status" value="1"/>
</dbReference>
<dbReference type="GO" id="GO:0031080">
    <property type="term" value="C:nuclear pore outer ring"/>
    <property type="evidence" value="ECO:0007669"/>
    <property type="project" value="TreeGrafter"/>
</dbReference>
<dbReference type="FunFam" id="1.10.3450.20:FF:000003">
    <property type="entry name" value="Nuclear pore complex protein"/>
    <property type="match status" value="1"/>
</dbReference>
<keyword evidence="10" id="KW-1185">Reference proteome</keyword>
<evidence type="ECO:0000256" key="4">
    <source>
        <dbReference type="ARBA" id="ARBA00023010"/>
    </source>
</evidence>
<accession>A0A395IV34</accession>
<evidence type="ECO:0000256" key="7">
    <source>
        <dbReference type="RuleBase" id="RU365072"/>
    </source>
</evidence>
<feature type="region of interest" description="Disordered" evidence="8">
    <location>
        <begin position="800"/>
        <end position="828"/>
    </location>
</feature>
<evidence type="ECO:0000256" key="5">
    <source>
        <dbReference type="ARBA" id="ARBA00023132"/>
    </source>
</evidence>
<dbReference type="GO" id="GO:0006406">
    <property type="term" value="P:mRNA export from nucleus"/>
    <property type="evidence" value="ECO:0007669"/>
    <property type="project" value="TreeGrafter"/>
</dbReference>
<comment type="function">
    <text evidence="7">Functions as a component of the nuclear pore complex (NPC).</text>
</comment>
<dbReference type="EMBL" id="QKRW01000017">
    <property type="protein sequence ID" value="RAL63886.1"/>
    <property type="molecule type" value="Genomic_DNA"/>
</dbReference>
<keyword evidence="4 7" id="KW-0811">Translocation</keyword>
<sequence>MAPMATRNSVMNNHTNGLKVPKSQNFKEGSWQLVTPESRFERELSEDPSSYDGMSRYGEEQEPVKYEKPAMIESPGETEAVLYPLQDAANRVGNEVEKFAEFLDGYNPLRVTDGDERREMAFDLIEIYHRTALDTLDRLRDRHESERRRMEGLSWRKKMRGFKIAHDTDVMEMENSDEEEEFIAASKDDSLERKTVLRWLQDTAEESGEEIDVLVQDLQQMPIEEILSHMKIMWNASKTEPLVTQLDPDSVTRQGRKLEVQDEYFERAIWLGCYEMLRRGKSAAEIKEWCMDRTEVWRAVSMSGLPDEKPLQDEEECDAASGALWRRMCFALARKGGNDEYERAVYGILSGDIQSVEPVCQSWDDYVFTHYNALLRTQFDNYIQSGPQRLMNGTLWLWTLNAIALHGDNEIAGKRLVESLKTDPRTAEENLTSDENASGCLALSKFANAETTSNLIPRTNEEPKDQDVTNYVNLGDHESLRVFTHAILIFRGLGLDLGGVLKESVIENVIVAYISFLRLANKAELIPLYCSQLSGARRYATLSRTLIDITDHEQRVTQIRLMRELGLDVQQFVNYQSRFLLADHPDGAQGYPSPKDFHILTDDENLHLAAAFTLSQRIPSSEIALNNEDLTEVLDGSADKKRRLKKYMVEQAKSFRELETLALTLDRIESVWGLYYLIQEDKDVELQKSWKGALASTLPAATISSQPLFNGWLTTSLQDQPEFANLRETYLPETILAWIATLEMAGSMLTREFLMRSMDLSTIIAGEDSDLLTLFSKTGRMPELVNALASASKQLLIASSKTKRSSTSRNSKKMKERGWTTDLWNVKS</sequence>
<keyword evidence="5 7" id="KW-0906">Nuclear pore complex</keyword>
<dbReference type="Proteomes" id="UP000249056">
    <property type="component" value="Unassembled WGS sequence"/>
</dbReference>
<proteinExistence type="inferred from homology"/>
<organism evidence="9 10">
    <name type="scientific">Monilinia fructigena</name>
    <dbReference type="NCBI Taxonomy" id="38457"/>
    <lineage>
        <taxon>Eukaryota</taxon>
        <taxon>Fungi</taxon>
        <taxon>Dikarya</taxon>
        <taxon>Ascomycota</taxon>
        <taxon>Pezizomycotina</taxon>
        <taxon>Leotiomycetes</taxon>
        <taxon>Helotiales</taxon>
        <taxon>Sclerotiniaceae</taxon>
        <taxon>Monilinia</taxon>
    </lineage>
</organism>
<evidence type="ECO:0000313" key="9">
    <source>
        <dbReference type="EMBL" id="RAL63886.1"/>
    </source>
</evidence>
<evidence type="ECO:0000256" key="2">
    <source>
        <dbReference type="ARBA" id="ARBA00022816"/>
    </source>
</evidence>
<dbReference type="GO" id="GO:0000973">
    <property type="term" value="P:post-transcriptional tethering of RNA polymerase II gene DNA at nuclear periphery"/>
    <property type="evidence" value="ECO:0007669"/>
    <property type="project" value="TreeGrafter"/>
</dbReference>
<dbReference type="PANTHER" id="PTHR13003">
    <property type="entry name" value="NUP107-RELATED"/>
    <property type="match status" value="1"/>
</dbReference>
<dbReference type="InterPro" id="IPR007252">
    <property type="entry name" value="Nup84/Nup107"/>
</dbReference>
<keyword evidence="3" id="KW-0653">Protein transport</keyword>
<dbReference type="GO" id="GO:0031965">
    <property type="term" value="C:nuclear membrane"/>
    <property type="evidence" value="ECO:0007669"/>
    <property type="project" value="UniProtKB-SubCell"/>
</dbReference>
<evidence type="ECO:0000256" key="6">
    <source>
        <dbReference type="ARBA" id="ARBA00023242"/>
    </source>
</evidence>
<keyword evidence="2" id="KW-0509">mRNA transport</keyword>
<evidence type="ECO:0000313" key="10">
    <source>
        <dbReference type="Proteomes" id="UP000249056"/>
    </source>
</evidence>
<name>A0A395IV34_9HELO</name>
<comment type="similarity">
    <text evidence="7">Belongs to the nucleoporin Nup84/Nup107 family.</text>
</comment>
<evidence type="ECO:0000256" key="8">
    <source>
        <dbReference type="SAM" id="MobiDB-lite"/>
    </source>
</evidence>
<dbReference type="Gene3D" id="1.10.3450.20">
    <property type="match status" value="1"/>
</dbReference>
<feature type="region of interest" description="Disordered" evidence="8">
    <location>
        <begin position="1"/>
        <end position="64"/>
    </location>
</feature>
<feature type="compositionally biased region" description="Polar residues" evidence="8">
    <location>
        <begin position="1"/>
        <end position="35"/>
    </location>
</feature>
<dbReference type="GO" id="GO:0006606">
    <property type="term" value="P:protein import into nucleus"/>
    <property type="evidence" value="ECO:0007669"/>
    <property type="project" value="TreeGrafter"/>
</dbReference>
<protein>
    <recommendedName>
        <fullName evidence="7">Nuclear pore complex protein</fullName>
    </recommendedName>
</protein>
<reference evidence="9 10" key="1">
    <citation type="submission" date="2018-06" db="EMBL/GenBank/DDBJ databases">
        <title>Genome Sequence of the Brown Rot Fungal Pathogen Monilinia fructigena.</title>
        <authorList>
            <person name="Landi L."/>
            <person name="De Miccolis Angelini R.M."/>
            <person name="Pollastro S."/>
            <person name="Abate D."/>
            <person name="Faretra F."/>
            <person name="Romanazzi G."/>
        </authorList>
    </citation>
    <scope>NUCLEOTIDE SEQUENCE [LARGE SCALE GENOMIC DNA]</scope>
    <source>
        <strain evidence="9 10">Mfrg269</strain>
    </source>
</reference>
<dbReference type="OrthoDB" id="3098at2759"/>
<keyword evidence="6 7" id="KW-0539">Nucleus</keyword>